<dbReference type="AlphaFoldDB" id="A0A2S8FLW2"/>
<reference evidence="1 2" key="1">
    <citation type="submission" date="2018-02" db="EMBL/GenBank/DDBJ databases">
        <title>Comparative genomes isolates from brazilian mangrove.</title>
        <authorList>
            <person name="Araujo J.E."/>
            <person name="Taketani R.G."/>
            <person name="Silva M.C.P."/>
            <person name="Loureco M.V."/>
            <person name="Andreote F.D."/>
        </authorList>
    </citation>
    <scope>NUCLEOTIDE SEQUENCE [LARGE SCALE GENOMIC DNA]</scope>
    <source>
        <strain evidence="1 2">HEX-2 MGV</strain>
    </source>
</reference>
<dbReference type="Gene3D" id="2.40.10.270">
    <property type="entry name" value="Bacteriophage SPP1 head-tail adaptor protein"/>
    <property type="match status" value="1"/>
</dbReference>
<organism evidence="1 2">
    <name type="scientific">Blastopirellula marina</name>
    <dbReference type="NCBI Taxonomy" id="124"/>
    <lineage>
        <taxon>Bacteria</taxon>
        <taxon>Pseudomonadati</taxon>
        <taxon>Planctomycetota</taxon>
        <taxon>Planctomycetia</taxon>
        <taxon>Pirellulales</taxon>
        <taxon>Pirellulaceae</taxon>
        <taxon>Blastopirellula</taxon>
    </lineage>
</organism>
<evidence type="ECO:0000313" key="1">
    <source>
        <dbReference type="EMBL" id="PQO33151.1"/>
    </source>
</evidence>
<sequence length="110" mass="12174">MLGVVPMTPAGEFNKRVTYSQLTGVDNHNKKTYSTVGTYWAKVTSSAGGEKPDKHGTQATRVYVVRIRNNGIEPKAEGQLLYKNKTLHIASVFDVDEEGVEWELSCTEVV</sequence>
<comment type="caution">
    <text evidence="1">The sequence shown here is derived from an EMBL/GenBank/DDBJ whole genome shotgun (WGS) entry which is preliminary data.</text>
</comment>
<dbReference type="Pfam" id="PF05521">
    <property type="entry name" value="Phage_HCP"/>
    <property type="match status" value="1"/>
</dbReference>
<protein>
    <recommendedName>
        <fullName evidence="3">Head-tail adaptor protein</fullName>
    </recommendedName>
</protein>
<dbReference type="InterPro" id="IPR008767">
    <property type="entry name" value="Phage_SPP1_head-tail_adaptor"/>
</dbReference>
<accession>A0A2S8FLW2</accession>
<evidence type="ECO:0000313" key="2">
    <source>
        <dbReference type="Proteomes" id="UP000240009"/>
    </source>
</evidence>
<dbReference type="InterPro" id="IPR038666">
    <property type="entry name" value="SSP1_head-tail_sf"/>
</dbReference>
<dbReference type="EMBL" id="PUIA01000035">
    <property type="protein sequence ID" value="PQO33151.1"/>
    <property type="molecule type" value="Genomic_DNA"/>
</dbReference>
<name>A0A2S8FLW2_9BACT</name>
<dbReference type="Proteomes" id="UP000240009">
    <property type="component" value="Unassembled WGS sequence"/>
</dbReference>
<evidence type="ECO:0008006" key="3">
    <source>
        <dbReference type="Google" id="ProtNLM"/>
    </source>
</evidence>
<gene>
    <name evidence="1" type="ORF">C5Y96_09840</name>
</gene>
<proteinExistence type="predicted"/>